<evidence type="ECO:0000313" key="3">
    <source>
        <dbReference type="Proteomes" id="UP000317178"/>
    </source>
</evidence>
<keyword evidence="1" id="KW-0812">Transmembrane</keyword>
<keyword evidence="3" id="KW-1185">Reference proteome</keyword>
<dbReference type="KEGG" id="plon:Pla110_33710"/>
<organism evidence="2 3">
    <name type="scientific">Polystyrenella longa</name>
    <dbReference type="NCBI Taxonomy" id="2528007"/>
    <lineage>
        <taxon>Bacteria</taxon>
        <taxon>Pseudomonadati</taxon>
        <taxon>Planctomycetota</taxon>
        <taxon>Planctomycetia</taxon>
        <taxon>Planctomycetales</taxon>
        <taxon>Planctomycetaceae</taxon>
        <taxon>Polystyrenella</taxon>
    </lineage>
</organism>
<sequence length="274" mass="31423">MRFVLMCLAIVLCLTVLLGVLAFQYGGMWGLLGFCGLIVLGLLFLPRILKFTFKRVVLGALKKGMDDVMSHLKDAEIEVHQITAIPTPDYYRPEYDDALEFDGPETTAGLDWYEMEITVRPQPPQAGKDPAKWYVERLLVTDPEWEGPQEMLEAFQTKSFDEIEDEALKDHDETANWSREISRYWVSRGETWREVDRNLYAEDDLEEDPEEDDFGVTDEGALQGEQRLRVEISLPQGTQSFELRSMTQVLTEVTIPEGIETVKPRRLEARPGDE</sequence>
<proteinExistence type="predicted"/>
<name>A0A518CQY9_9PLAN</name>
<dbReference type="AlphaFoldDB" id="A0A518CQY9"/>
<gene>
    <name evidence="2" type="ORF">Pla110_33710</name>
</gene>
<evidence type="ECO:0000256" key="1">
    <source>
        <dbReference type="SAM" id="Phobius"/>
    </source>
</evidence>
<protein>
    <submittedName>
        <fullName evidence="2">Uncharacterized protein</fullName>
    </submittedName>
</protein>
<dbReference type="RefSeq" id="WP_144997133.1">
    <property type="nucleotide sequence ID" value="NZ_CP036281.1"/>
</dbReference>
<feature type="transmembrane region" description="Helical" evidence="1">
    <location>
        <begin position="28"/>
        <end position="45"/>
    </location>
</feature>
<evidence type="ECO:0000313" key="2">
    <source>
        <dbReference type="EMBL" id="QDU81628.1"/>
    </source>
</evidence>
<dbReference type="EMBL" id="CP036281">
    <property type="protein sequence ID" value="QDU81628.1"/>
    <property type="molecule type" value="Genomic_DNA"/>
</dbReference>
<reference evidence="2 3" key="1">
    <citation type="submission" date="2019-02" db="EMBL/GenBank/DDBJ databases">
        <title>Deep-cultivation of Planctomycetes and their phenomic and genomic characterization uncovers novel biology.</title>
        <authorList>
            <person name="Wiegand S."/>
            <person name="Jogler M."/>
            <person name="Boedeker C."/>
            <person name="Pinto D."/>
            <person name="Vollmers J."/>
            <person name="Rivas-Marin E."/>
            <person name="Kohn T."/>
            <person name="Peeters S.H."/>
            <person name="Heuer A."/>
            <person name="Rast P."/>
            <person name="Oberbeckmann S."/>
            <person name="Bunk B."/>
            <person name="Jeske O."/>
            <person name="Meyerdierks A."/>
            <person name="Storesund J.E."/>
            <person name="Kallscheuer N."/>
            <person name="Luecker S."/>
            <person name="Lage O.M."/>
            <person name="Pohl T."/>
            <person name="Merkel B.J."/>
            <person name="Hornburger P."/>
            <person name="Mueller R.-W."/>
            <person name="Bruemmer F."/>
            <person name="Labrenz M."/>
            <person name="Spormann A.M."/>
            <person name="Op den Camp H."/>
            <person name="Overmann J."/>
            <person name="Amann R."/>
            <person name="Jetten M.S.M."/>
            <person name="Mascher T."/>
            <person name="Medema M.H."/>
            <person name="Devos D.P."/>
            <person name="Kaster A.-K."/>
            <person name="Ovreas L."/>
            <person name="Rohde M."/>
            <person name="Galperin M.Y."/>
            <person name="Jogler C."/>
        </authorList>
    </citation>
    <scope>NUCLEOTIDE SEQUENCE [LARGE SCALE GENOMIC DNA]</scope>
    <source>
        <strain evidence="2 3">Pla110</strain>
    </source>
</reference>
<keyword evidence="1" id="KW-1133">Transmembrane helix</keyword>
<dbReference type="Proteomes" id="UP000317178">
    <property type="component" value="Chromosome"/>
</dbReference>
<keyword evidence="1" id="KW-0472">Membrane</keyword>
<accession>A0A518CQY9</accession>